<dbReference type="Proteomes" id="UP000826212">
    <property type="component" value="Chromosome"/>
</dbReference>
<evidence type="ECO:0000313" key="1">
    <source>
        <dbReference type="EMBL" id="QZE13415.1"/>
    </source>
</evidence>
<name>A0AC61NMM4_9BACT</name>
<evidence type="ECO:0000313" key="2">
    <source>
        <dbReference type="Proteomes" id="UP000826212"/>
    </source>
</evidence>
<organism evidence="1 2">
    <name type="scientific">Halosquirtibacter laminarini</name>
    <dbReference type="NCBI Taxonomy" id="3374600"/>
    <lineage>
        <taxon>Bacteria</taxon>
        <taxon>Pseudomonadati</taxon>
        <taxon>Bacteroidota</taxon>
        <taxon>Bacteroidia</taxon>
        <taxon>Marinilabiliales</taxon>
        <taxon>Prolixibacteraceae</taxon>
        <taxon>Halosquirtibacter</taxon>
    </lineage>
</organism>
<sequence length="770" mass="86608">MKQNVFRGYKYGIWFCSALFILSIFWMVIPSVSFNNPRSTVLFSKNDYLIGATLASDQQWRFPPEKSVGNKFKKALITYEDENFYNHWGIDIKAVARAIYLNIKRGHIVSGASTLSMQISRLALNNQDRTWWAKIKEGFATLKLEVQCSKEEILSLYANNAPFGGNIVGIEAASWRYFSCASSKLTWAESATLAVLPNAPALIYPGHNNKVLRKKRDFLLKKLYLKKVIDKQTYELSILEKLPQHVMPFPKDFIHAMEWLRRIDPGKSIHTALDPRLQDQILSRLANYSIKYKANQIHNVGVLVLSVKTGNVISYIGNSDWKDPNQGAVDMVQADRSTGSLLKPFLYAAMQDAGYITPNTIIPDYPVFLNGFAPKNFDRKFRGAVSASLALSESLNVPSVFMLRQYSAARFLHILHSMGLSSFDKRADYYGLSLILGGGESSLWQMVGAYASMSRALSYGEKNAIFAPSISSNISYKKHDSPLSKAAIWNTFQSLQTVNRPINEVGWKYLDSSSPLAWKTGTSYGFKDAWAIGVNPEYAIGVWVGNADGQGRPACTGVTMAAPILFDIFHFLPKTPWFSKPDSELFPLAVCHESGYSASKYCNNIDTLLVGEEVLKTEPCPYHKEIMLDKMQKYRVNNTNYPITKMVKKCWFILPPKIAYYYKQNHPEYHSLPPRFPSGKWNEQATVGILYPSQGLVVTTPRDFMGVATEVVFQATTTLDDTQLYWFLDGQSIGTTSIVHKISCSPSVGTHRLVVQDKNGNEDTVVFKVV</sequence>
<accession>A0AC61NMM4</accession>
<reference evidence="1" key="1">
    <citation type="submission" date="2021-08" db="EMBL/GenBank/DDBJ databases">
        <title>Novel anaerobic bacterium isolated from sea squirt in East Sea, Republic of Korea.</title>
        <authorList>
            <person name="Nguyen T.H."/>
            <person name="Li Z."/>
            <person name="Lee Y.-J."/>
            <person name="Ko J."/>
            <person name="Kim S.-G."/>
        </authorList>
    </citation>
    <scope>NUCLEOTIDE SEQUENCE</scope>
    <source>
        <strain evidence="1">KCTC 25031</strain>
    </source>
</reference>
<keyword evidence="2" id="KW-1185">Reference proteome</keyword>
<protein>
    <submittedName>
        <fullName evidence="1">Penicillin-binding protein 1C</fullName>
    </submittedName>
</protein>
<gene>
    <name evidence="1" type="primary">pbpC</name>
    <name evidence="1" type="ORF">K4L44_12575</name>
</gene>
<proteinExistence type="predicted"/>
<dbReference type="EMBL" id="CP081303">
    <property type="protein sequence ID" value="QZE13415.1"/>
    <property type="molecule type" value="Genomic_DNA"/>
</dbReference>